<dbReference type="EMBL" id="FR823391">
    <property type="protein sequence ID" value="CBZ54226.1"/>
    <property type="molecule type" value="Genomic_DNA"/>
</dbReference>
<keyword evidence="4" id="KW-1185">Reference proteome</keyword>
<sequence length="371" mass="41381">MMYPLIYYPILAAVAIGFVCRVLATEQVHAADAEIASAGIPVPAGSSAVDLRMEKQPSAAGKQADSALVASTRVPLEVDYEDATPPRGLARRTLRYRKPRVKTSNSRRRQLMRKIGMAVLAIVGAAMIVKAAYSRRQNKLRAHAFSYIYGRAGVAERAALGLEEQRREVRELLGRVRVAQRAAVSTDERQELTETRQALEKFDALLAMQARASQRELADFVTAIGILHPQVRHLPRSLWGTNAALQAFEAGRLDEGRRFWNRLHPHEEAVRSSALPGVVSLEQEIEEARRRDLPTLPSLYQQMEEARGRQVTSTLDEQITALNRQVPNFVGVDPDYAEQHLLHFTPSRSEPGYVRMAADVMRQAMQVKTGT</sequence>
<evidence type="ECO:0000313" key="4">
    <source>
        <dbReference type="Proteomes" id="UP000007494"/>
    </source>
</evidence>
<reference evidence="2" key="2">
    <citation type="submission" date="2011-03" db="EMBL/GenBank/DDBJ databases">
        <title>Comparative genomics and transcriptomics of Neospora caninum and Toxoplasma gondii.</title>
        <authorList>
            <person name="Reid A.J."/>
            <person name="Sohal A."/>
            <person name="Harris D."/>
            <person name="Quail M."/>
            <person name="Sanders M."/>
            <person name="Berriman M."/>
            <person name="Wastling J.M."/>
            <person name="Pain A."/>
        </authorList>
    </citation>
    <scope>NUCLEOTIDE SEQUENCE</scope>
    <source>
        <strain evidence="2">Liverpool</strain>
    </source>
</reference>
<keyword evidence="1" id="KW-0472">Membrane</keyword>
<accession>F0VLU8</accession>
<keyword evidence="1" id="KW-0812">Transmembrane</keyword>
<feature type="transmembrane region" description="Helical" evidence="1">
    <location>
        <begin position="115"/>
        <end position="133"/>
    </location>
</feature>
<dbReference type="RefSeq" id="XP_003884257.1">
    <property type="nucleotide sequence ID" value="XM_003884208.1"/>
</dbReference>
<dbReference type="InParanoid" id="F0VLU8"/>
<protein>
    <recommendedName>
        <fullName evidence="5">Transmembrane protein</fullName>
    </recommendedName>
</protein>
<dbReference type="eggNOG" id="ENOG502R07J">
    <property type="taxonomic scope" value="Eukaryota"/>
</dbReference>
<dbReference type="GeneID" id="13442157"/>
<organism evidence="2 4">
    <name type="scientific">Neospora caninum (strain Liverpool)</name>
    <dbReference type="NCBI Taxonomy" id="572307"/>
    <lineage>
        <taxon>Eukaryota</taxon>
        <taxon>Sar</taxon>
        <taxon>Alveolata</taxon>
        <taxon>Apicomplexa</taxon>
        <taxon>Conoidasida</taxon>
        <taxon>Coccidia</taxon>
        <taxon>Eucoccidiorida</taxon>
        <taxon>Eimeriorina</taxon>
        <taxon>Sarcocystidae</taxon>
        <taxon>Neospora</taxon>
    </lineage>
</organism>
<dbReference type="Proteomes" id="UP000007494">
    <property type="component" value="Chromosome X"/>
</dbReference>
<reference evidence="2" key="1">
    <citation type="submission" date="2011-02" db="EMBL/GenBank/DDBJ databases">
        <authorList>
            <person name="Aslett M."/>
        </authorList>
    </citation>
    <scope>NUCLEOTIDE SEQUENCE</scope>
    <source>
        <strain evidence="2">Liverpool</strain>
    </source>
</reference>
<keyword evidence="1" id="KW-1133">Transmembrane helix</keyword>
<evidence type="ECO:0000313" key="2">
    <source>
        <dbReference type="EMBL" id="CBZ54226.1"/>
    </source>
</evidence>
<dbReference type="EMBL" id="LN714485">
    <property type="protein sequence ID" value="CEL68927.1"/>
    <property type="molecule type" value="Genomic_DNA"/>
</dbReference>
<evidence type="ECO:0000256" key="1">
    <source>
        <dbReference type="SAM" id="Phobius"/>
    </source>
</evidence>
<name>F0VLU8_NEOCL</name>
<dbReference type="VEuPathDB" id="ToxoDB:NCLIV_046580"/>
<reference evidence="3" key="4">
    <citation type="journal article" date="2015" name="PLoS ONE">
        <title>Comprehensive Evaluation of Toxoplasma gondii VEG and Neospora caninum LIV Genomes with Tachyzoite Stage Transcriptome and Proteome Defines Novel Transcript Features.</title>
        <authorList>
            <person name="Ramaprasad A."/>
            <person name="Mourier T."/>
            <person name="Naeem R."/>
            <person name="Malas T.B."/>
            <person name="Moussa E."/>
            <person name="Panigrahi A."/>
            <person name="Vermont S.J."/>
            <person name="Otto T.D."/>
            <person name="Wastling J."/>
            <person name="Pain A."/>
        </authorList>
    </citation>
    <scope>NUCLEOTIDE SEQUENCE</scope>
    <source>
        <strain evidence="3">Liverpool</strain>
    </source>
</reference>
<reference evidence="4" key="3">
    <citation type="journal article" date="2012" name="PLoS Pathog.">
        <title>Comparative genomics of the apicomplexan parasites Toxoplasma gondii and Neospora caninum: Coccidia differing in host range and transmission strategy.</title>
        <authorList>
            <person name="Reid A.J."/>
            <person name="Vermont S.J."/>
            <person name="Cotton J.A."/>
            <person name="Harris D."/>
            <person name="Hill-Cawthorne G.A."/>
            <person name="Konen-Waisman S."/>
            <person name="Latham S.M."/>
            <person name="Mourier T."/>
            <person name="Norton R."/>
            <person name="Quail M.A."/>
            <person name="Sanders M."/>
            <person name="Shanmugam D."/>
            <person name="Sohal A."/>
            <person name="Wasmuth J.D."/>
            <person name="Brunk B."/>
            <person name="Grigg M.E."/>
            <person name="Howard J.C."/>
            <person name="Parkinson J."/>
            <person name="Roos D.S."/>
            <person name="Trees A.J."/>
            <person name="Berriman M."/>
            <person name="Pain A."/>
            <person name="Wastling J.M."/>
        </authorList>
    </citation>
    <scope>NUCLEOTIDE SEQUENCE [LARGE SCALE GENOMIC DNA]</scope>
    <source>
        <strain evidence="4">Liverpool</strain>
    </source>
</reference>
<dbReference type="OMA" id="RAFCYTR"/>
<evidence type="ECO:0008006" key="5">
    <source>
        <dbReference type="Google" id="ProtNLM"/>
    </source>
</evidence>
<dbReference type="OrthoDB" id="331870at2759"/>
<gene>
    <name evidence="3" type="ORF">BN1204_046580</name>
    <name evidence="2" type="ORF">NCLIV_046580</name>
</gene>
<dbReference type="AlphaFoldDB" id="F0VLU8"/>
<proteinExistence type="predicted"/>
<feature type="transmembrane region" description="Helical" evidence="1">
    <location>
        <begin position="6"/>
        <end position="24"/>
    </location>
</feature>
<evidence type="ECO:0000313" key="3">
    <source>
        <dbReference type="EMBL" id="CEL68927.1"/>
    </source>
</evidence>